<gene>
    <name evidence="1" type="ORF">BK666_03970</name>
</gene>
<evidence type="ECO:0000313" key="1">
    <source>
        <dbReference type="EMBL" id="RON51409.1"/>
    </source>
</evidence>
<proteinExistence type="predicted"/>
<reference evidence="1 2" key="1">
    <citation type="submission" date="2016-10" db="EMBL/GenBank/DDBJ databases">
        <title>Comparative genome analysis of multiple Pseudomonas spp. focuses on biocontrol and plant growth promoting traits.</title>
        <authorList>
            <person name="Tao X.-Y."/>
            <person name="Taylor C.G."/>
        </authorList>
    </citation>
    <scope>NUCLEOTIDE SEQUENCE [LARGE SCALE GENOMIC DNA]</scope>
    <source>
        <strain evidence="1 2">37A10</strain>
    </source>
</reference>
<dbReference type="RefSeq" id="WP_123508425.1">
    <property type="nucleotide sequence ID" value="NZ_MOBQ01000004.1"/>
</dbReference>
<dbReference type="AlphaFoldDB" id="A0A423KF52"/>
<dbReference type="Proteomes" id="UP000285349">
    <property type="component" value="Unassembled WGS sequence"/>
</dbReference>
<dbReference type="OrthoDB" id="6904227at2"/>
<evidence type="ECO:0008006" key="3">
    <source>
        <dbReference type="Google" id="ProtNLM"/>
    </source>
</evidence>
<evidence type="ECO:0000313" key="2">
    <source>
        <dbReference type="Proteomes" id="UP000285349"/>
    </source>
</evidence>
<comment type="caution">
    <text evidence="1">The sequence shown here is derived from an EMBL/GenBank/DDBJ whole genome shotgun (WGS) entry which is preliminary data.</text>
</comment>
<dbReference type="EMBL" id="MOBQ01000004">
    <property type="protein sequence ID" value="RON51409.1"/>
    <property type="molecule type" value="Genomic_DNA"/>
</dbReference>
<protein>
    <recommendedName>
        <fullName evidence="3">DUF3224 domain-containing protein</fullName>
    </recommendedName>
</protein>
<accession>A0A423KF52</accession>
<name>A0A423KF52_9PSED</name>
<organism evidence="1 2">
    <name type="scientific">Pseudomonas frederiksbergensis</name>
    <dbReference type="NCBI Taxonomy" id="104087"/>
    <lineage>
        <taxon>Bacteria</taxon>
        <taxon>Pseudomonadati</taxon>
        <taxon>Pseudomonadota</taxon>
        <taxon>Gammaproteobacteria</taxon>
        <taxon>Pseudomonadales</taxon>
        <taxon>Pseudomonadaceae</taxon>
        <taxon>Pseudomonas</taxon>
    </lineage>
</organism>
<sequence>MSSTVTGTMKGTISNLYTGVQRPFTSTNVFRHNSDHHLNVTGYAGGFAGEGIAFRLADENALSGTYEVGSSSVVGLFYFVNPSGEVFEAVSGTIHLQNHQPEERVNGRLNFRYHTQAGERVDVEAVFAIEGIDRVP</sequence>